<gene>
    <name evidence="1" type="primary">WBGene00282790</name>
</gene>
<reference evidence="2" key="1">
    <citation type="journal article" date="2008" name="Nat. Genet.">
        <title>The Pristionchus pacificus genome provides a unique perspective on nematode lifestyle and parasitism.</title>
        <authorList>
            <person name="Dieterich C."/>
            <person name="Clifton S.W."/>
            <person name="Schuster L.N."/>
            <person name="Chinwalla A."/>
            <person name="Delehaunty K."/>
            <person name="Dinkelacker I."/>
            <person name="Fulton L."/>
            <person name="Fulton R."/>
            <person name="Godfrey J."/>
            <person name="Minx P."/>
            <person name="Mitreva M."/>
            <person name="Roeseler W."/>
            <person name="Tian H."/>
            <person name="Witte H."/>
            <person name="Yang S.P."/>
            <person name="Wilson R.K."/>
            <person name="Sommer R.J."/>
        </authorList>
    </citation>
    <scope>NUCLEOTIDE SEQUENCE [LARGE SCALE GENOMIC DNA]</scope>
    <source>
        <strain evidence="2">PS312</strain>
    </source>
</reference>
<dbReference type="AlphaFoldDB" id="A0A2A6BEP0"/>
<accession>A0A2A6BEP0</accession>
<evidence type="ECO:0000313" key="1">
    <source>
        <dbReference type="EnsemblMetazoa" id="PPA44421.1"/>
    </source>
</evidence>
<evidence type="ECO:0000313" key="2">
    <source>
        <dbReference type="Proteomes" id="UP000005239"/>
    </source>
</evidence>
<proteinExistence type="predicted"/>
<sequence>MAEMCAYYAEKESKIVIETSRDKQEGSSQLWNCTRLSLISAIDKCTCTSIIAERSIAMGTPYCARYCETVGAEIIEVMETALYPLVTMIGEIL</sequence>
<organism evidence="1 2">
    <name type="scientific">Pristionchus pacificus</name>
    <name type="common">Parasitic nematode worm</name>
    <dbReference type="NCBI Taxonomy" id="54126"/>
    <lineage>
        <taxon>Eukaryota</taxon>
        <taxon>Metazoa</taxon>
        <taxon>Ecdysozoa</taxon>
        <taxon>Nematoda</taxon>
        <taxon>Chromadorea</taxon>
        <taxon>Rhabditida</taxon>
        <taxon>Rhabditina</taxon>
        <taxon>Diplogasteromorpha</taxon>
        <taxon>Diplogasteroidea</taxon>
        <taxon>Neodiplogasteridae</taxon>
        <taxon>Pristionchus</taxon>
    </lineage>
</organism>
<reference evidence="1" key="2">
    <citation type="submission" date="2022-06" db="UniProtKB">
        <authorList>
            <consortium name="EnsemblMetazoa"/>
        </authorList>
    </citation>
    <scope>IDENTIFICATION</scope>
    <source>
        <strain evidence="1">PS312</strain>
    </source>
</reference>
<name>A0A2A6BEP0_PRIPA</name>
<dbReference type="Proteomes" id="UP000005239">
    <property type="component" value="Unassembled WGS sequence"/>
</dbReference>
<keyword evidence="2" id="KW-1185">Reference proteome</keyword>
<dbReference type="EnsemblMetazoa" id="PPA44421.1">
    <property type="protein sequence ID" value="PPA44421.1"/>
    <property type="gene ID" value="WBGene00282790"/>
</dbReference>
<accession>A0A8R1Z569</accession>
<protein>
    <submittedName>
        <fullName evidence="1">Uncharacterized protein</fullName>
    </submittedName>
</protein>